<dbReference type="InterPro" id="IPR010838">
    <property type="entry name" value="DUF1444"/>
</dbReference>
<evidence type="ECO:0000256" key="1">
    <source>
        <dbReference type="HAMAP-Rule" id="MF_01548"/>
    </source>
</evidence>
<name>A0A072NJJ8_SCHAZ</name>
<dbReference type="AlphaFoldDB" id="A0A072NJJ8"/>
<dbReference type="NCBIfam" id="NF010189">
    <property type="entry name" value="PRK13668.1"/>
    <property type="match status" value="1"/>
</dbReference>
<sequence>MKMTSNKMKDLLMERLMRSSWTIEYDHKNEQLRIEDTESKKGVAVSVPTVVSKWEDRKEGAVDEIVYYVEEALKAMSDKQNLSGKEKNIFPVIRSTSFPIETKDGKKLIFEEHTAETRIYYALDLGSSYRLIDLSFAEQEGWKEEQIKQVARFNVRSLDYNYKKDIVAGNLFYFVNTNDGYDASRILNDSLLEKMSSLIEGTMTVAIPHQDVLIFGDIRNDKGYHILGQMTMHFFAEGRVPITVLPFLYENKELEPIFVLAQNKKE</sequence>
<comment type="caution">
    <text evidence="2">The sequence shown here is derived from an EMBL/GenBank/DDBJ whole genome shotgun (WGS) entry which is preliminary data.</text>
</comment>
<accession>A0A072NJJ8</accession>
<protein>
    <recommendedName>
        <fullName evidence="1">UPF0354 protein M670_03197</fullName>
    </recommendedName>
</protein>
<dbReference type="Proteomes" id="UP000027936">
    <property type="component" value="Unassembled WGS sequence"/>
</dbReference>
<proteinExistence type="inferred from homology"/>
<evidence type="ECO:0000313" key="2">
    <source>
        <dbReference type="EMBL" id="KEF37616.1"/>
    </source>
</evidence>
<dbReference type="EMBL" id="JJRY01000013">
    <property type="protein sequence ID" value="KEF37616.1"/>
    <property type="molecule type" value="Genomic_DNA"/>
</dbReference>
<organism evidence="2 3">
    <name type="scientific">Schinkia azotoformans MEV2011</name>
    <dbReference type="NCBI Taxonomy" id="1348973"/>
    <lineage>
        <taxon>Bacteria</taxon>
        <taxon>Bacillati</taxon>
        <taxon>Bacillota</taxon>
        <taxon>Bacilli</taxon>
        <taxon>Bacillales</taxon>
        <taxon>Bacillaceae</taxon>
        <taxon>Calidifontibacillus/Schinkia group</taxon>
        <taxon>Schinkia</taxon>
    </lineage>
</organism>
<reference evidence="2 3" key="1">
    <citation type="submission" date="2014-04" db="EMBL/GenBank/DDBJ databases">
        <title>Draft genome sequence of Bacillus azotoformans MEV2011, a (co-) denitrifying strain unable to grow in the presence of oxygen.</title>
        <authorList>
            <person name="Nielsen M."/>
            <person name="Schreiber L."/>
            <person name="Finster K."/>
            <person name="Schramm A."/>
        </authorList>
    </citation>
    <scope>NUCLEOTIDE SEQUENCE [LARGE SCALE GENOMIC DNA]</scope>
    <source>
        <strain evidence="2 3">MEV2011</strain>
    </source>
</reference>
<comment type="similarity">
    <text evidence="1">Belongs to the UPF0354 family.</text>
</comment>
<dbReference type="HAMAP" id="MF_01548">
    <property type="entry name" value="UPF0354"/>
    <property type="match status" value="1"/>
</dbReference>
<dbReference type="Pfam" id="PF07285">
    <property type="entry name" value="DUF1444"/>
    <property type="match status" value="1"/>
</dbReference>
<gene>
    <name evidence="2" type="ORF">M670_03197</name>
</gene>
<dbReference type="PIRSF" id="PIRSF012562">
    <property type="entry name" value="UCP012562"/>
    <property type="match status" value="1"/>
</dbReference>
<dbReference type="PATRIC" id="fig|1348973.3.peg.3076"/>
<evidence type="ECO:0000313" key="3">
    <source>
        <dbReference type="Proteomes" id="UP000027936"/>
    </source>
</evidence>